<dbReference type="InterPro" id="IPR029058">
    <property type="entry name" value="AB_hydrolase_fold"/>
</dbReference>
<feature type="domain" description="Alpha/beta hydrolase fold-3" evidence="3">
    <location>
        <begin position="53"/>
        <end position="147"/>
    </location>
</feature>
<reference evidence="4 5" key="1">
    <citation type="submission" date="2013-07" db="EMBL/GenBank/DDBJ databases">
        <title>The Genome Sequence of Cryptococcus heveanensis BCC8398.</title>
        <authorList>
            <consortium name="The Broad Institute Genome Sequencing Platform"/>
            <person name="Cuomo C."/>
            <person name="Litvintseva A."/>
            <person name="Chen Y."/>
            <person name="Heitman J."/>
            <person name="Sun S."/>
            <person name="Springer D."/>
            <person name="Dromer F."/>
            <person name="Young S.K."/>
            <person name="Zeng Q."/>
            <person name="Gargeya S."/>
            <person name="Fitzgerald M."/>
            <person name="Abouelleil A."/>
            <person name="Alvarado L."/>
            <person name="Berlin A.M."/>
            <person name="Chapman S.B."/>
            <person name="Dewar J."/>
            <person name="Goldberg J."/>
            <person name="Griggs A."/>
            <person name="Gujja S."/>
            <person name="Hansen M."/>
            <person name="Howarth C."/>
            <person name="Imamovic A."/>
            <person name="Larimer J."/>
            <person name="McCowan C."/>
            <person name="Murphy C."/>
            <person name="Pearson M."/>
            <person name="Priest M."/>
            <person name="Roberts A."/>
            <person name="Saif S."/>
            <person name="Shea T."/>
            <person name="Sykes S."/>
            <person name="Wortman J."/>
            <person name="Nusbaum C."/>
            <person name="Birren B."/>
        </authorList>
    </citation>
    <scope>NUCLEOTIDE SEQUENCE [LARGE SCALE GENOMIC DNA]</scope>
    <source>
        <strain evidence="4 5">BCC8398</strain>
    </source>
</reference>
<dbReference type="Pfam" id="PF07859">
    <property type="entry name" value="Abhydrolase_3"/>
    <property type="match status" value="1"/>
</dbReference>
<dbReference type="EMBL" id="KV700129">
    <property type="protein sequence ID" value="OCF32751.1"/>
    <property type="molecule type" value="Genomic_DNA"/>
</dbReference>
<dbReference type="SUPFAM" id="SSF53474">
    <property type="entry name" value="alpha/beta-Hydrolases"/>
    <property type="match status" value="1"/>
</dbReference>
<evidence type="ECO:0000313" key="4">
    <source>
        <dbReference type="EMBL" id="OCF32751.1"/>
    </source>
</evidence>
<dbReference type="GO" id="GO:0006508">
    <property type="term" value="P:proteolysis"/>
    <property type="evidence" value="ECO:0007669"/>
    <property type="project" value="InterPro"/>
</dbReference>
<organism evidence="4 5">
    <name type="scientific">Kwoniella heveanensis BCC8398</name>
    <dbReference type="NCBI Taxonomy" id="1296120"/>
    <lineage>
        <taxon>Eukaryota</taxon>
        <taxon>Fungi</taxon>
        <taxon>Dikarya</taxon>
        <taxon>Basidiomycota</taxon>
        <taxon>Agaricomycotina</taxon>
        <taxon>Tremellomycetes</taxon>
        <taxon>Tremellales</taxon>
        <taxon>Cryptococcaceae</taxon>
        <taxon>Kwoniella</taxon>
    </lineage>
</organism>
<evidence type="ECO:0000256" key="1">
    <source>
        <dbReference type="ARBA" id="ARBA00022801"/>
    </source>
</evidence>
<reference evidence="5" key="2">
    <citation type="submission" date="2013-12" db="EMBL/GenBank/DDBJ databases">
        <title>Evolution of pathogenesis and genome organization in the Tremellales.</title>
        <authorList>
            <person name="Cuomo C."/>
            <person name="Litvintseva A."/>
            <person name="Heitman J."/>
            <person name="Chen Y."/>
            <person name="Sun S."/>
            <person name="Springer D."/>
            <person name="Dromer F."/>
            <person name="Young S."/>
            <person name="Zeng Q."/>
            <person name="Chapman S."/>
            <person name="Gujja S."/>
            <person name="Saif S."/>
            <person name="Birren B."/>
        </authorList>
    </citation>
    <scope>NUCLEOTIDE SEQUENCE [LARGE SCALE GENOMIC DNA]</scope>
    <source>
        <strain evidence="5">BCC8398</strain>
    </source>
</reference>
<evidence type="ECO:0000259" key="3">
    <source>
        <dbReference type="Pfam" id="PF07859"/>
    </source>
</evidence>
<feature type="domain" description="Peptidase S9 prolyl oligopeptidase catalytic" evidence="2">
    <location>
        <begin position="275"/>
        <end position="342"/>
    </location>
</feature>
<keyword evidence="5" id="KW-1185">Reference proteome</keyword>
<dbReference type="Gene3D" id="3.40.50.1820">
    <property type="entry name" value="alpha/beta hydrolase"/>
    <property type="match status" value="1"/>
</dbReference>
<dbReference type="InterPro" id="IPR013094">
    <property type="entry name" value="AB_hydrolase_3"/>
</dbReference>
<name>A0A1B9GP13_9TREE</name>
<protein>
    <recommendedName>
        <fullName evidence="6">Alpha/beta hydrolase fold-3 domain-containing protein</fullName>
    </recommendedName>
</protein>
<dbReference type="GO" id="GO:0008236">
    <property type="term" value="F:serine-type peptidase activity"/>
    <property type="evidence" value="ECO:0007669"/>
    <property type="project" value="InterPro"/>
</dbReference>
<gene>
    <name evidence="4" type="ORF">I316_05672</name>
</gene>
<proteinExistence type="predicted"/>
<dbReference type="Proteomes" id="UP000092666">
    <property type="component" value="Unassembled WGS sequence"/>
</dbReference>
<dbReference type="OrthoDB" id="408631at2759"/>
<sequence>MTTPVRTVKPCPQPFSDHVVANLEGVDLPIRVFPAVGSGQEGTGTGKGKRPWLFWIHGGGFVSGKHYVPNVWVHPAFHPEGIHIVSVSYRFIPQVTLPELWQDILLAFQWCREHLPSIVGGDGDGAVDLDRYIVGGDSAGGHLASYAGLGPEVGFDPKPTVVLDIFGVIDLTDPYISKPFDIPIQFGTPLEVLHELSTSHDASKARVTGAWTWEIEPEMSVDLLRTFWGEDYTPSDKDRLLMDLNSYLVKEGTRLDVMFRSENLSKDEFEQAKHGWSPLHRVRRSLKDDSRHRSQYPPTVVMHGRKDFVVPIKQSEEFADRLEENGTEVLRIWSEEGGHSFEQAIGVSGVSL</sequence>
<dbReference type="InterPro" id="IPR001375">
    <property type="entry name" value="Peptidase_S9_cat"/>
</dbReference>
<dbReference type="AlphaFoldDB" id="A0A1B9GP13"/>
<dbReference type="STRING" id="1296120.A0A1B9GP13"/>
<dbReference type="PANTHER" id="PTHR48081">
    <property type="entry name" value="AB HYDROLASE SUPERFAMILY PROTEIN C4A8.06C"/>
    <property type="match status" value="1"/>
</dbReference>
<dbReference type="InterPro" id="IPR050300">
    <property type="entry name" value="GDXG_lipolytic_enzyme"/>
</dbReference>
<keyword evidence="1" id="KW-0378">Hydrolase</keyword>
<evidence type="ECO:0000313" key="5">
    <source>
        <dbReference type="Proteomes" id="UP000092666"/>
    </source>
</evidence>
<evidence type="ECO:0000259" key="2">
    <source>
        <dbReference type="Pfam" id="PF00326"/>
    </source>
</evidence>
<accession>A0A1B9GP13</accession>
<evidence type="ECO:0008006" key="6">
    <source>
        <dbReference type="Google" id="ProtNLM"/>
    </source>
</evidence>
<dbReference type="Pfam" id="PF00326">
    <property type="entry name" value="Peptidase_S9"/>
    <property type="match status" value="1"/>
</dbReference>